<dbReference type="RefSeq" id="WP_013028112.1">
    <property type="nucleotide sequence ID" value="NC_013958.1"/>
</dbReference>
<accession>D5C5F6</accession>
<evidence type="ECO:0000313" key="2">
    <source>
        <dbReference type="Proteomes" id="UP000001844"/>
    </source>
</evidence>
<gene>
    <name evidence="1" type="ORF">Nhal_4002</name>
</gene>
<sequence length="103" mass="11986">MMSRLTRKPSSLQKDKIESFIEGAEHRQTEARLPSKGLPWEAPEVREDVAKVYNLRLPEPYLLKLKYIAEHTPHSMQSFCMDVLLPAIDKEIEELAADRDDHR</sequence>
<proteinExistence type="predicted"/>
<dbReference type="Proteomes" id="UP000001844">
    <property type="component" value="Plasmid pNHAL01"/>
</dbReference>
<protein>
    <submittedName>
        <fullName evidence="1">Uncharacterized protein</fullName>
    </submittedName>
</protein>
<reference evidence="1 2" key="1">
    <citation type="submission" date="2009-10" db="EMBL/GenBank/DDBJ databases">
        <title>Complete genome sequence of Nitrosococcus halophilus Nc4, a salt-adapted, aerobic obligate ammonia-oxidizing sulfur purple bacterium.</title>
        <authorList>
            <consortium name="US DOE Joint Genome Institute"/>
            <person name="Campbell M.A."/>
            <person name="Malfatti S.A."/>
            <person name="Chain P.S.G."/>
            <person name="Heidelberg J.F."/>
            <person name="Ward N.L."/>
            <person name="Ward B.B."/>
            <person name="Klotz M.G."/>
        </authorList>
    </citation>
    <scope>NUCLEOTIDE SEQUENCE [LARGE SCALE GENOMIC DNA]</scope>
    <source>
        <strain evidence="2">Nc4</strain>
        <plasmid evidence="2">Plasmid pNHAL01</plasmid>
    </source>
</reference>
<dbReference type="KEGG" id="nhl:Nhal_4002"/>
<organism evidence="1 2">
    <name type="scientific">Nitrosococcus halophilus (strain Nc4)</name>
    <dbReference type="NCBI Taxonomy" id="472759"/>
    <lineage>
        <taxon>Bacteria</taxon>
        <taxon>Pseudomonadati</taxon>
        <taxon>Pseudomonadota</taxon>
        <taxon>Gammaproteobacteria</taxon>
        <taxon>Chromatiales</taxon>
        <taxon>Chromatiaceae</taxon>
        <taxon>Nitrosococcus</taxon>
    </lineage>
</organism>
<evidence type="ECO:0000313" key="1">
    <source>
        <dbReference type="EMBL" id="ADE17010.1"/>
    </source>
</evidence>
<dbReference type="HOGENOM" id="CLU_2317032_0_0_6"/>
<name>D5C5F6_NITHN</name>
<keyword evidence="1" id="KW-0614">Plasmid</keyword>
<dbReference type="EMBL" id="CP001799">
    <property type="protein sequence ID" value="ADE17010.1"/>
    <property type="molecule type" value="Genomic_DNA"/>
</dbReference>
<geneLocation type="plasmid" evidence="1 2">
    <name>pNHAL01</name>
</geneLocation>
<keyword evidence="2" id="KW-1185">Reference proteome</keyword>
<dbReference type="AlphaFoldDB" id="D5C5F6"/>